<dbReference type="PANTHER" id="PTHR23389">
    <property type="entry name" value="CHROMOSOME TRANSMISSION FIDELITY FACTOR 18"/>
    <property type="match status" value="1"/>
</dbReference>
<evidence type="ECO:0000256" key="10">
    <source>
        <dbReference type="SAM" id="MobiDB-lite"/>
    </source>
</evidence>
<dbReference type="GO" id="GO:0006271">
    <property type="term" value="P:DNA strand elongation involved in DNA replication"/>
    <property type="evidence" value="ECO:0007669"/>
    <property type="project" value="UniProtKB-ARBA"/>
</dbReference>
<keyword evidence="5" id="KW-0235">DNA replication</keyword>
<dbReference type="InterPro" id="IPR027417">
    <property type="entry name" value="P-loop_NTPase"/>
</dbReference>
<dbReference type="GO" id="GO:0005634">
    <property type="term" value="C:nucleus"/>
    <property type="evidence" value="ECO:0007669"/>
    <property type="project" value="UniProtKB-SubCell"/>
</dbReference>
<evidence type="ECO:0000313" key="13">
    <source>
        <dbReference type="Proteomes" id="UP000027361"/>
    </source>
</evidence>
<keyword evidence="8" id="KW-0238">DNA-binding</keyword>
<dbReference type="PANTHER" id="PTHR23389:SF6">
    <property type="entry name" value="REPLICATION FACTOR C SUBUNIT 1"/>
    <property type="match status" value="1"/>
</dbReference>
<dbReference type="InParanoid" id="A0A066VT89"/>
<evidence type="ECO:0000256" key="5">
    <source>
        <dbReference type="ARBA" id="ARBA00022705"/>
    </source>
</evidence>
<evidence type="ECO:0000256" key="4">
    <source>
        <dbReference type="ARBA" id="ARBA00022553"/>
    </source>
</evidence>
<keyword evidence="9" id="KW-0539">Nucleus</keyword>
<sequence>MDIDEAIQRFAPTDFNIAQKDTEKKKAPWIPNRDRVGPTAPGSKEVPQGQPNCLAACNIVFTGELGSLAREEAVDLAKRYGAKVTGAPSSKTTHVVMGEGAGAGKLKKIKASKLACKILDEDGFFDLIRGSKAGKLDEKTLKKLKDEEKQIKEVAKEMQQPASTGKVTADNGFKLGGAVSGAGNPRLGEESSDALLWTTKYAPRKMKDLVGNKAGIEKLKNWLERWPKSLASNFKKPGPDASGTFRAVLLSGSPGIGKTSAAHLVSRSLGYTPIEMNASDIRSKKLIELALRDAINNTNLDGWYHGAQIGKSLGPDGVRITDKTVLIMDEVDGMGGGDRGGVGAINALIKKSKVPIICICNDRKSPKMKPFEHTTFNITFRKPEAQAVKSRLLSVAFNEKLKIPQEVMLSLIESAQGDIRLMLNMLSTWSLSQKTMTFDESKALGEANMKSGMHTPFTLYGELTGPGMFAPTSRKTLNDKADYYFQDPMFMPLLMHENYLKQRPSNNRDSGPMRELTSLLLFSQAAQSISDGDMIDSMIHGPQQHWSLMPQHAIASCVRPASFVYGPGSTFPSFPIWLGQNSKQNKLRRANVDVQARMRLSASGSADEVRLTYEPVLFELLSKPLIKDGANGIADVIDVMDEYFLGLEDREAILELGVGAHNGEEVTKRIPSAVKASFTRKYNSANHPVAFYKTIEVSASKVKQLEGDAAPDVEEAYDVDDEVVPDADEDENDGEDMDLSKNKLVKAKKQPSAAAKGKGKAKAVTKK</sequence>
<dbReference type="OMA" id="LICNERN"/>
<dbReference type="PIRSF" id="PIRSF036578">
    <property type="entry name" value="RFC1"/>
    <property type="match status" value="1"/>
</dbReference>
<keyword evidence="6" id="KW-0547">Nucleotide-binding</keyword>
<dbReference type="Gene3D" id="3.40.50.300">
    <property type="entry name" value="P-loop containing nucleotide triphosphate hydrolases"/>
    <property type="match status" value="1"/>
</dbReference>
<dbReference type="InterPro" id="IPR003593">
    <property type="entry name" value="AAA+_ATPase"/>
</dbReference>
<dbReference type="CDD" id="cd00009">
    <property type="entry name" value="AAA"/>
    <property type="match status" value="1"/>
</dbReference>
<dbReference type="GO" id="GO:0005663">
    <property type="term" value="C:DNA replication factor C complex"/>
    <property type="evidence" value="ECO:0007669"/>
    <property type="project" value="InterPro"/>
</dbReference>
<dbReference type="PROSITE" id="PS50172">
    <property type="entry name" value="BRCT"/>
    <property type="match status" value="1"/>
</dbReference>
<dbReference type="FunFam" id="1.10.8.60:FF:000021">
    <property type="entry name" value="Replication factor C subunit 1"/>
    <property type="match status" value="1"/>
</dbReference>
<dbReference type="InterPro" id="IPR013725">
    <property type="entry name" value="DNA_replication_fac_RFC1_C"/>
</dbReference>
<dbReference type="InterPro" id="IPR001357">
    <property type="entry name" value="BRCT_dom"/>
</dbReference>
<dbReference type="GO" id="GO:0016887">
    <property type="term" value="F:ATP hydrolysis activity"/>
    <property type="evidence" value="ECO:0007669"/>
    <property type="project" value="InterPro"/>
</dbReference>
<name>A0A066VT89_TILAU</name>
<dbReference type="Pfam" id="PF00533">
    <property type="entry name" value="BRCT"/>
    <property type="match status" value="1"/>
</dbReference>
<evidence type="ECO:0000256" key="3">
    <source>
        <dbReference type="ARBA" id="ARBA00020401"/>
    </source>
</evidence>
<dbReference type="InterPro" id="IPR003959">
    <property type="entry name" value="ATPase_AAA_core"/>
</dbReference>
<dbReference type="Pfam" id="PF08519">
    <property type="entry name" value="RFC1"/>
    <property type="match status" value="1"/>
</dbReference>
<dbReference type="EMBL" id="JMSN01000076">
    <property type="protein sequence ID" value="KDN41790.1"/>
    <property type="molecule type" value="Genomic_DNA"/>
</dbReference>
<reference evidence="12 13" key="1">
    <citation type="submission" date="2014-05" db="EMBL/GenBank/DDBJ databases">
        <title>Draft genome sequence of a rare smut relative, Tilletiaria anomala UBC 951.</title>
        <authorList>
            <consortium name="DOE Joint Genome Institute"/>
            <person name="Toome M."/>
            <person name="Kuo A."/>
            <person name="Henrissat B."/>
            <person name="Lipzen A."/>
            <person name="Tritt A."/>
            <person name="Yoshinaga Y."/>
            <person name="Zane M."/>
            <person name="Barry K."/>
            <person name="Grigoriev I.V."/>
            <person name="Spatafora J.W."/>
            <person name="Aimea M.C."/>
        </authorList>
    </citation>
    <scope>NUCLEOTIDE SEQUENCE [LARGE SCALE GENOMIC DNA]</scope>
    <source>
        <strain evidence="12 13">UBC 951</strain>
    </source>
</reference>
<dbReference type="GeneID" id="25266975"/>
<gene>
    <name evidence="12" type="ORF">K437DRAFT_288230</name>
</gene>
<dbReference type="SMART" id="SM00382">
    <property type="entry name" value="AAA"/>
    <property type="match status" value="1"/>
</dbReference>
<dbReference type="GO" id="GO:0003689">
    <property type="term" value="F:DNA clamp loader activity"/>
    <property type="evidence" value="ECO:0007669"/>
    <property type="project" value="InterPro"/>
</dbReference>
<feature type="compositionally biased region" description="Acidic residues" evidence="10">
    <location>
        <begin position="710"/>
        <end position="737"/>
    </location>
</feature>
<dbReference type="Gene3D" id="3.40.50.10190">
    <property type="entry name" value="BRCT domain"/>
    <property type="match status" value="1"/>
</dbReference>
<evidence type="ECO:0000256" key="6">
    <source>
        <dbReference type="ARBA" id="ARBA00022741"/>
    </source>
</evidence>
<dbReference type="OrthoDB" id="446168at2759"/>
<dbReference type="SUPFAM" id="SSF52540">
    <property type="entry name" value="P-loop containing nucleoside triphosphate hydrolases"/>
    <property type="match status" value="1"/>
</dbReference>
<evidence type="ECO:0000256" key="7">
    <source>
        <dbReference type="ARBA" id="ARBA00022840"/>
    </source>
</evidence>
<accession>A0A066VT89</accession>
<dbReference type="HOGENOM" id="CLU_003574_1_0_1"/>
<dbReference type="Gene3D" id="1.10.8.60">
    <property type="match status" value="1"/>
</dbReference>
<protein>
    <recommendedName>
        <fullName evidence="3">Replication factor C subunit 1</fullName>
    </recommendedName>
</protein>
<keyword evidence="13" id="KW-1185">Reference proteome</keyword>
<dbReference type="SUPFAM" id="SSF48019">
    <property type="entry name" value="post-AAA+ oligomerization domain-like"/>
    <property type="match status" value="1"/>
</dbReference>
<evidence type="ECO:0000256" key="8">
    <source>
        <dbReference type="ARBA" id="ARBA00023125"/>
    </source>
</evidence>
<dbReference type="InterPro" id="IPR047854">
    <property type="entry name" value="RFC_lid"/>
</dbReference>
<dbReference type="Pfam" id="PF25361">
    <property type="entry name" value="AAA_lid_RFC1"/>
    <property type="match status" value="1"/>
</dbReference>
<dbReference type="Gene3D" id="1.20.272.10">
    <property type="match status" value="1"/>
</dbReference>
<comment type="similarity">
    <text evidence="2">Belongs to the activator 1 large subunit family.</text>
</comment>
<evidence type="ECO:0000313" key="12">
    <source>
        <dbReference type="EMBL" id="KDN41790.1"/>
    </source>
</evidence>
<evidence type="ECO:0000256" key="1">
    <source>
        <dbReference type="ARBA" id="ARBA00004123"/>
    </source>
</evidence>
<evidence type="ECO:0000256" key="9">
    <source>
        <dbReference type="ARBA" id="ARBA00023242"/>
    </source>
</evidence>
<feature type="domain" description="BRCT" evidence="11">
    <location>
        <begin position="49"/>
        <end position="141"/>
    </location>
</feature>
<dbReference type="GO" id="GO:0006281">
    <property type="term" value="P:DNA repair"/>
    <property type="evidence" value="ECO:0007669"/>
    <property type="project" value="InterPro"/>
</dbReference>
<dbReference type="GO" id="GO:0003677">
    <property type="term" value="F:DNA binding"/>
    <property type="evidence" value="ECO:0007669"/>
    <property type="project" value="UniProtKB-KW"/>
</dbReference>
<dbReference type="InterPro" id="IPR036420">
    <property type="entry name" value="BRCT_dom_sf"/>
</dbReference>
<dbReference type="SMART" id="SM00292">
    <property type="entry name" value="BRCT"/>
    <property type="match status" value="1"/>
</dbReference>
<dbReference type="FunFam" id="1.20.272.10:FF:000005">
    <property type="entry name" value="Replication factor C subunit 1"/>
    <property type="match status" value="1"/>
</dbReference>
<dbReference type="FunCoup" id="A0A066VT89">
    <property type="interactions" value="670"/>
</dbReference>
<organism evidence="12 13">
    <name type="scientific">Tilletiaria anomala (strain ATCC 24038 / CBS 436.72 / UBC 951)</name>
    <dbReference type="NCBI Taxonomy" id="1037660"/>
    <lineage>
        <taxon>Eukaryota</taxon>
        <taxon>Fungi</taxon>
        <taxon>Dikarya</taxon>
        <taxon>Basidiomycota</taxon>
        <taxon>Ustilaginomycotina</taxon>
        <taxon>Exobasidiomycetes</taxon>
        <taxon>Georgefischeriales</taxon>
        <taxon>Tilletiariaceae</taxon>
        <taxon>Tilletiaria</taxon>
    </lineage>
</organism>
<evidence type="ECO:0000259" key="11">
    <source>
        <dbReference type="PROSITE" id="PS50172"/>
    </source>
</evidence>
<comment type="subcellular location">
    <subcellularLocation>
        <location evidence="1">Nucleus</location>
    </subcellularLocation>
</comment>
<dbReference type="Pfam" id="PF00004">
    <property type="entry name" value="AAA"/>
    <property type="match status" value="1"/>
</dbReference>
<keyword evidence="7" id="KW-0067">ATP-binding</keyword>
<dbReference type="InterPro" id="IPR012178">
    <property type="entry name" value="RFC1"/>
</dbReference>
<dbReference type="FunFam" id="3.40.50.10190:FF:000001">
    <property type="entry name" value="Replication factor C subunit 1"/>
    <property type="match status" value="1"/>
</dbReference>
<dbReference type="AlphaFoldDB" id="A0A066VT89"/>
<proteinExistence type="inferred from homology"/>
<dbReference type="Proteomes" id="UP000027361">
    <property type="component" value="Unassembled WGS sequence"/>
</dbReference>
<feature type="region of interest" description="Disordered" evidence="10">
    <location>
        <begin position="710"/>
        <end position="767"/>
    </location>
</feature>
<evidence type="ECO:0000256" key="2">
    <source>
        <dbReference type="ARBA" id="ARBA00006116"/>
    </source>
</evidence>
<dbReference type="CDD" id="cd18140">
    <property type="entry name" value="HLD_clamp_RFC"/>
    <property type="match status" value="1"/>
</dbReference>
<dbReference type="SUPFAM" id="SSF52113">
    <property type="entry name" value="BRCT domain"/>
    <property type="match status" value="1"/>
</dbReference>
<keyword evidence="4" id="KW-0597">Phosphoprotein</keyword>
<dbReference type="STRING" id="1037660.A0A066VT89"/>
<comment type="caution">
    <text evidence="12">The sequence shown here is derived from an EMBL/GenBank/DDBJ whole genome shotgun (WGS) entry which is preliminary data.</text>
</comment>
<dbReference type="GO" id="GO:0005524">
    <property type="term" value="F:ATP binding"/>
    <property type="evidence" value="ECO:0007669"/>
    <property type="project" value="UniProtKB-KW"/>
</dbReference>
<dbReference type="FunFam" id="3.40.50.300:FF:000395">
    <property type="entry name" value="Replication factor C subunit 1"/>
    <property type="match status" value="1"/>
</dbReference>
<dbReference type="InterPro" id="IPR008921">
    <property type="entry name" value="DNA_pol3_clamp-load_cplx_C"/>
</dbReference>
<feature type="compositionally biased region" description="Basic residues" evidence="10">
    <location>
        <begin position="757"/>
        <end position="767"/>
    </location>
</feature>
<dbReference type="RefSeq" id="XP_013241846.1">
    <property type="nucleotide sequence ID" value="XM_013386392.1"/>
</dbReference>